<reference evidence="8" key="1">
    <citation type="journal article" date="2019" name="Int. J. Syst. Evol. Microbiol.">
        <title>The Global Catalogue of Microorganisms (GCM) 10K type strain sequencing project: providing services to taxonomists for standard genome sequencing and annotation.</title>
        <authorList>
            <consortium name="The Broad Institute Genomics Platform"/>
            <consortium name="The Broad Institute Genome Sequencing Center for Infectious Disease"/>
            <person name="Wu L."/>
            <person name="Ma J."/>
        </authorList>
    </citation>
    <scope>NUCLEOTIDE SEQUENCE [LARGE SCALE GENOMIC DNA]</scope>
    <source>
        <strain evidence="8">WYCCWR 12678</strain>
    </source>
</reference>
<evidence type="ECO:0000256" key="5">
    <source>
        <dbReference type="ARBA" id="ARBA00022801"/>
    </source>
</evidence>
<keyword evidence="4" id="KW-0479">Metal-binding</keyword>
<keyword evidence="2" id="KW-0031">Aminopeptidase</keyword>
<dbReference type="Gene3D" id="3.40.630.10">
    <property type="entry name" value="Zn peptidases"/>
    <property type="match status" value="1"/>
</dbReference>
<name>A0ABV9Q6Q0_9BACL</name>
<dbReference type="Proteomes" id="UP001596002">
    <property type="component" value="Unassembled WGS sequence"/>
</dbReference>
<evidence type="ECO:0000256" key="2">
    <source>
        <dbReference type="ARBA" id="ARBA00022438"/>
    </source>
</evidence>
<evidence type="ECO:0000256" key="6">
    <source>
        <dbReference type="PIRNR" id="PIRNR001123"/>
    </source>
</evidence>
<evidence type="ECO:0000313" key="7">
    <source>
        <dbReference type="EMBL" id="MFC4768932.1"/>
    </source>
</evidence>
<keyword evidence="8" id="KW-1185">Reference proteome</keyword>
<dbReference type="PANTHER" id="PTHR32481">
    <property type="entry name" value="AMINOPEPTIDASE"/>
    <property type="match status" value="1"/>
</dbReference>
<accession>A0ABV9Q6Q0</accession>
<dbReference type="PIRSF" id="PIRSF001123">
    <property type="entry name" value="PepA_GA"/>
    <property type="match status" value="1"/>
</dbReference>
<proteinExistence type="inferred from homology"/>
<dbReference type="Gene3D" id="2.40.30.40">
    <property type="entry name" value="Peptidase M42, domain 2"/>
    <property type="match status" value="1"/>
</dbReference>
<evidence type="ECO:0000256" key="3">
    <source>
        <dbReference type="ARBA" id="ARBA00022670"/>
    </source>
</evidence>
<comment type="caution">
    <text evidence="7">The sequence shown here is derived from an EMBL/GenBank/DDBJ whole genome shotgun (WGS) entry which is preliminary data.</text>
</comment>
<dbReference type="InterPro" id="IPR023367">
    <property type="entry name" value="Peptidase_M42_dom2"/>
</dbReference>
<keyword evidence="3" id="KW-0645">Protease</keyword>
<evidence type="ECO:0000256" key="1">
    <source>
        <dbReference type="ARBA" id="ARBA00006272"/>
    </source>
</evidence>
<dbReference type="SUPFAM" id="SSF101821">
    <property type="entry name" value="Aminopeptidase/glucanase lid domain"/>
    <property type="match status" value="1"/>
</dbReference>
<sequence length="331" mass="35617">MKELLIKLAGVSGPSGAEKHIREILSELLQPHVDKLTVDVIGNLIAYKKGTSDTPKTILLEANMDEPGVMAIHIEEKGFVRIVPVGGVKPVHLIGERIRFTNRTWGVVGVEGDKPLKDITFADLFVDIGADSQEAAEKLLAIGTAGVIDKGAFELGETKIAGKSLGNRAACAVLIDAISKMGTLQHDVVVVFAVQKEVGSRGIKTAAFKTEADIAIVVGAARAGDTPKAERSELRLGKGPAIKVMDREIVVPPQIKQLFVDTAERCKIDYQLEVSPDTTSDAGQILLTRDGIPTGAVSIPVRYVQTPSQIVDVRDMERASLLVLEIMRTYR</sequence>
<protein>
    <recommendedName>
        <fullName evidence="9">M42 family peptidase</fullName>
    </recommendedName>
</protein>
<dbReference type="InterPro" id="IPR051464">
    <property type="entry name" value="Peptidase_M42_aminopept"/>
</dbReference>
<dbReference type="InterPro" id="IPR008007">
    <property type="entry name" value="Peptidase_M42"/>
</dbReference>
<evidence type="ECO:0008006" key="9">
    <source>
        <dbReference type="Google" id="ProtNLM"/>
    </source>
</evidence>
<organism evidence="7 8">
    <name type="scientific">Effusibacillus consociatus</name>
    <dbReference type="NCBI Taxonomy" id="1117041"/>
    <lineage>
        <taxon>Bacteria</taxon>
        <taxon>Bacillati</taxon>
        <taxon>Bacillota</taxon>
        <taxon>Bacilli</taxon>
        <taxon>Bacillales</taxon>
        <taxon>Alicyclobacillaceae</taxon>
        <taxon>Effusibacillus</taxon>
    </lineage>
</organism>
<dbReference type="RefSeq" id="WP_380026884.1">
    <property type="nucleotide sequence ID" value="NZ_JBHSHC010000112.1"/>
</dbReference>
<dbReference type="PANTHER" id="PTHR32481:SF0">
    <property type="entry name" value="AMINOPEPTIDASE YPDE-RELATED"/>
    <property type="match status" value="1"/>
</dbReference>
<gene>
    <name evidence="7" type="ORF">ACFO8Q_16460</name>
</gene>
<comment type="similarity">
    <text evidence="1 6">Belongs to the peptidase M42 family.</text>
</comment>
<dbReference type="SUPFAM" id="SSF53187">
    <property type="entry name" value="Zn-dependent exopeptidases"/>
    <property type="match status" value="1"/>
</dbReference>
<keyword evidence="5" id="KW-0378">Hydrolase</keyword>
<evidence type="ECO:0000313" key="8">
    <source>
        <dbReference type="Proteomes" id="UP001596002"/>
    </source>
</evidence>
<dbReference type="Pfam" id="PF05343">
    <property type="entry name" value="Peptidase_M42"/>
    <property type="match status" value="1"/>
</dbReference>
<evidence type="ECO:0000256" key="4">
    <source>
        <dbReference type="ARBA" id="ARBA00022723"/>
    </source>
</evidence>
<dbReference type="EMBL" id="JBHSHC010000112">
    <property type="protein sequence ID" value="MFC4768932.1"/>
    <property type="molecule type" value="Genomic_DNA"/>
</dbReference>